<dbReference type="GO" id="GO:0005576">
    <property type="term" value="C:extracellular region"/>
    <property type="evidence" value="ECO:0007669"/>
    <property type="project" value="UniProtKB-SubCell"/>
</dbReference>
<accession>A0AAV6ZH15</accession>
<name>A0AAV6ZH15_ENGPU</name>
<proteinExistence type="predicted"/>
<comment type="subcellular location">
    <subcellularLocation>
        <location evidence="1">Secreted</location>
    </subcellularLocation>
</comment>
<dbReference type="Proteomes" id="UP000824782">
    <property type="component" value="Unassembled WGS sequence"/>
</dbReference>
<keyword evidence="2" id="KW-0964">Secreted</keyword>
<dbReference type="InterPro" id="IPR050918">
    <property type="entry name" value="CNF-like_PLA2_Inhibitor"/>
</dbReference>
<dbReference type="EMBL" id="WNYA01000679">
    <property type="protein sequence ID" value="KAG8547563.1"/>
    <property type="molecule type" value="Genomic_DNA"/>
</dbReference>
<evidence type="ECO:0008006" key="5">
    <source>
        <dbReference type="Google" id="ProtNLM"/>
    </source>
</evidence>
<dbReference type="InterPro" id="IPR045860">
    <property type="entry name" value="Snake_toxin-like_sf"/>
</dbReference>
<evidence type="ECO:0000313" key="4">
    <source>
        <dbReference type="Proteomes" id="UP000824782"/>
    </source>
</evidence>
<dbReference type="PANTHER" id="PTHR20914">
    <property type="entry name" value="LY6/PLAUR DOMAIN-CONTAINING PROTEIN 8"/>
    <property type="match status" value="1"/>
</dbReference>
<evidence type="ECO:0000256" key="1">
    <source>
        <dbReference type="ARBA" id="ARBA00004613"/>
    </source>
</evidence>
<comment type="caution">
    <text evidence="3">The sequence shown here is derived from an EMBL/GenBank/DDBJ whole genome shotgun (WGS) entry which is preliminary data.</text>
</comment>
<keyword evidence="4" id="KW-1185">Reference proteome</keyword>
<protein>
    <recommendedName>
        <fullName evidence="5">Sodefrin-like factor</fullName>
    </recommendedName>
</protein>
<dbReference type="AlphaFoldDB" id="A0AAV6ZH15"/>
<organism evidence="3 4">
    <name type="scientific">Engystomops pustulosus</name>
    <name type="common">Tungara frog</name>
    <name type="synonym">Physalaemus pustulosus</name>
    <dbReference type="NCBI Taxonomy" id="76066"/>
    <lineage>
        <taxon>Eukaryota</taxon>
        <taxon>Metazoa</taxon>
        <taxon>Chordata</taxon>
        <taxon>Craniata</taxon>
        <taxon>Vertebrata</taxon>
        <taxon>Euteleostomi</taxon>
        <taxon>Amphibia</taxon>
        <taxon>Batrachia</taxon>
        <taxon>Anura</taxon>
        <taxon>Neobatrachia</taxon>
        <taxon>Hyloidea</taxon>
        <taxon>Leptodactylidae</taxon>
        <taxon>Leiuperinae</taxon>
        <taxon>Engystomops</taxon>
    </lineage>
</organism>
<gene>
    <name evidence="3" type="ORF">GDO81_028009</name>
</gene>
<evidence type="ECO:0000256" key="2">
    <source>
        <dbReference type="ARBA" id="ARBA00022525"/>
    </source>
</evidence>
<reference evidence="3" key="1">
    <citation type="thesis" date="2020" institute="ProQuest LLC" country="789 East Eisenhower Parkway, Ann Arbor, MI, USA">
        <title>Comparative Genomics and Chromosome Evolution.</title>
        <authorList>
            <person name="Mudd A.B."/>
        </authorList>
    </citation>
    <scope>NUCLEOTIDE SEQUENCE</scope>
    <source>
        <strain evidence="3">237g6f4</strain>
        <tissue evidence="3">Blood</tissue>
    </source>
</reference>
<sequence length="184" mass="20126">MKGCSTTELCNQTSIIYTGNRAVYMTATCCESNLCNLNKYSTSRVYSNRLQCNSCKSSSTTCPGPYQPVFCDEVNNNCVDLITTEYTKDVPTSTSYVKGCGAGNVGQCTDLFALNTGDYQRYSYLSCCSNTDKCNSPTVSIPKLINNNGITCFGCKETGKNECAIQNQVQVRCKGTLIRCMEAF</sequence>
<dbReference type="Gene3D" id="2.10.60.10">
    <property type="entry name" value="CD59"/>
    <property type="match status" value="1"/>
</dbReference>
<dbReference type="SUPFAM" id="SSF57302">
    <property type="entry name" value="Snake toxin-like"/>
    <property type="match status" value="1"/>
</dbReference>
<dbReference type="PANTHER" id="PTHR20914:SF34">
    <property type="entry name" value="UROKINASE PLASMINOGEN ACTIVATOR SURFACE RECEPTOR-LIKE"/>
    <property type="match status" value="1"/>
</dbReference>
<evidence type="ECO:0000313" key="3">
    <source>
        <dbReference type="EMBL" id="KAG8547563.1"/>
    </source>
</evidence>
<feature type="non-terminal residue" evidence="3">
    <location>
        <position position="184"/>
    </location>
</feature>